<accession>A0A2P2PUJ2</accession>
<evidence type="ECO:0000313" key="1">
    <source>
        <dbReference type="EMBL" id="MBX58426.1"/>
    </source>
</evidence>
<organism evidence="1">
    <name type="scientific">Rhizophora mucronata</name>
    <name type="common">Asiatic mangrove</name>
    <dbReference type="NCBI Taxonomy" id="61149"/>
    <lineage>
        <taxon>Eukaryota</taxon>
        <taxon>Viridiplantae</taxon>
        <taxon>Streptophyta</taxon>
        <taxon>Embryophyta</taxon>
        <taxon>Tracheophyta</taxon>
        <taxon>Spermatophyta</taxon>
        <taxon>Magnoliopsida</taxon>
        <taxon>eudicotyledons</taxon>
        <taxon>Gunneridae</taxon>
        <taxon>Pentapetalae</taxon>
        <taxon>rosids</taxon>
        <taxon>fabids</taxon>
        <taxon>Malpighiales</taxon>
        <taxon>Rhizophoraceae</taxon>
        <taxon>Rhizophora</taxon>
    </lineage>
</organism>
<dbReference type="EMBL" id="GGEC01077942">
    <property type="protein sequence ID" value="MBX58426.1"/>
    <property type="molecule type" value="Transcribed_RNA"/>
</dbReference>
<sequence>MAESWLHFSSLYSLF</sequence>
<reference evidence="1" key="1">
    <citation type="submission" date="2018-02" db="EMBL/GenBank/DDBJ databases">
        <title>Rhizophora mucronata_Transcriptome.</title>
        <authorList>
            <person name="Meera S.P."/>
            <person name="Sreeshan A."/>
            <person name="Augustine A."/>
        </authorList>
    </citation>
    <scope>NUCLEOTIDE SEQUENCE</scope>
    <source>
        <tissue evidence="1">Leaf</tissue>
    </source>
</reference>
<protein>
    <submittedName>
        <fullName evidence="1">Uncharacterized protein</fullName>
    </submittedName>
</protein>
<name>A0A2P2PUJ2_RHIMU</name>
<proteinExistence type="predicted"/>